<dbReference type="InterPro" id="IPR013780">
    <property type="entry name" value="Glyco_hydro_b"/>
</dbReference>
<evidence type="ECO:0000256" key="2">
    <source>
        <dbReference type="ARBA" id="ARBA00009743"/>
    </source>
</evidence>
<keyword evidence="5 7" id="KW-0378">Hydrolase</keyword>
<evidence type="ECO:0000256" key="3">
    <source>
        <dbReference type="ARBA" id="ARBA00012755"/>
    </source>
</evidence>
<dbReference type="SUPFAM" id="SSF51445">
    <property type="entry name" value="(Trans)glycosidases"/>
    <property type="match status" value="1"/>
</dbReference>
<name>A0A9P9ESE1_9HYPO</name>
<dbReference type="Proteomes" id="UP000738349">
    <property type="component" value="Unassembled WGS sequence"/>
</dbReference>
<dbReference type="PANTHER" id="PTHR11452">
    <property type="entry name" value="ALPHA-GALACTOSIDASE/ALPHA-N-ACETYLGALACTOSAMINIDASE"/>
    <property type="match status" value="1"/>
</dbReference>
<evidence type="ECO:0000256" key="1">
    <source>
        <dbReference type="ARBA" id="ARBA00001255"/>
    </source>
</evidence>
<evidence type="ECO:0000313" key="11">
    <source>
        <dbReference type="Proteomes" id="UP000738349"/>
    </source>
</evidence>
<proteinExistence type="inferred from homology"/>
<dbReference type="InterPro" id="IPR013785">
    <property type="entry name" value="Aldolase_TIM"/>
</dbReference>
<feature type="signal peptide" evidence="8">
    <location>
        <begin position="1"/>
        <end position="21"/>
    </location>
</feature>
<dbReference type="CDD" id="cd14792">
    <property type="entry name" value="GH27"/>
    <property type="match status" value="1"/>
</dbReference>
<protein>
    <recommendedName>
        <fullName evidence="3 7">Alpha-galactosidase</fullName>
        <ecNumber evidence="3 7">3.2.1.22</ecNumber>
    </recommendedName>
    <alternativeName>
        <fullName evidence="7">Melibiase</fullName>
    </alternativeName>
</protein>
<dbReference type="GO" id="GO:0004557">
    <property type="term" value="F:alpha-galactosidase activity"/>
    <property type="evidence" value="ECO:0007669"/>
    <property type="project" value="UniProtKB-EC"/>
</dbReference>
<comment type="similarity">
    <text evidence="2 7">Belongs to the glycosyl hydrolase 27 family.</text>
</comment>
<dbReference type="InterPro" id="IPR017853">
    <property type="entry name" value="GH"/>
</dbReference>
<comment type="catalytic activity">
    <reaction evidence="1 7">
        <text>Hydrolysis of terminal, non-reducing alpha-D-galactose residues in alpha-D-galactosides, including galactose oligosaccharides, galactomannans and galactolipids.</text>
        <dbReference type="EC" id="3.2.1.22"/>
    </reaction>
</comment>
<sequence length="545" mass="59014">MASYAWLLVALHALAANAATARSPTPPMGWNSYNHYSCSPSEDIIKKNAQGLVDLGLADAGYQSVTTDCGWPASERDSEGKLQWNEKLFPSGGKALGDFIHGLGLKFGLYSGAGYLQCGSTTIPASLGYEEIDAETFAEWGGDTLKYDNCYPTSKTVMVDSTSDEAQSPARFQKMAASLDQVERDIEYYICQWGIGKDVGEWASAIGNTWRISNDIYNAWRSIWRITNEAIRYFKVTTAGAFPDLDMLIIGLGALSYEEERFHFGMWAIHKSPLILGAVMDSKSIPAESFKIISNKEVIAINQDSLGKQAELALRSTKEEWDLWVGELSGSRKVVGISNWRNNSQTVGVDLGLLGVGKAAARDPWAGKDVGSLSGVQTVNLAAHEMRLWVLSNIESTTPPQSTGYYSAVNAKLTGSASLSQCGDDECLPTHQKVGYLGSGASATISSVKASSSGKKIVGVDYINYDYAFETAWEWGTNTRNMTVSVNGGEAKRWAFPVSGGDWYATGRMAIEVDGFVKGDTNTLTFAVSSGDTWAPDLVGLEVFE</sequence>
<keyword evidence="6 7" id="KW-0326">Glycosidase</keyword>
<dbReference type="AlphaFoldDB" id="A0A9P9ESE1"/>
<feature type="chain" id="PRO_5040393650" description="Alpha-galactosidase" evidence="8">
    <location>
        <begin position="22"/>
        <end position="545"/>
    </location>
</feature>
<evidence type="ECO:0000256" key="7">
    <source>
        <dbReference type="RuleBase" id="RU361168"/>
    </source>
</evidence>
<dbReference type="InterPro" id="IPR041233">
    <property type="entry name" value="Melibiase_C"/>
</dbReference>
<evidence type="ECO:0000256" key="4">
    <source>
        <dbReference type="ARBA" id="ARBA00022729"/>
    </source>
</evidence>
<organism evidence="10 11">
    <name type="scientific">Dactylonectria macrodidyma</name>
    <dbReference type="NCBI Taxonomy" id="307937"/>
    <lineage>
        <taxon>Eukaryota</taxon>
        <taxon>Fungi</taxon>
        <taxon>Dikarya</taxon>
        <taxon>Ascomycota</taxon>
        <taxon>Pezizomycotina</taxon>
        <taxon>Sordariomycetes</taxon>
        <taxon>Hypocreomycetidae</taxon>
        <taxon>Hypocreales</taxon>
        <taxon>Nectriaceae</taxon>
        <taxon>Dactylonectria</taxon>
    </lineage>
</organism>
<evidence type="ECO:0000313" key="10">
    <source>
        <dbReference type="EMBL" id="KAH7143555.1"/>
    </source>
</evidence>
<dbReference type="Pfam" id="PF17801">
    <property type="entry name" value="Melibiase_C"/>
    <property type="match status" value="1"/>
</dbReference>
<dbReference type="GO" id="GO:0030246">
    <property type="term" value="F:carbohydrate binding"/>
    <property type="evidence" value="ECO:0007669"/>
    <property type="project" value="InterPro"/>
</dbReference>
<dbReference type="Pfam" id="PF16499">
    <property type="entry name" value="Melibiase_2"/>
    <property type="match status" value="1"/>
</dbReference>
<dbReference type="CDD" id="cd04081">
    <property type="entry name" value="CBM35_galactosidase-like"/>
    <property type="match status" value="1"/>
</dbReference>
<keyword evidence="11" id="KW-1185">Reference proteome</keyword>
<dbReference type="FunFam" id="3.20.20.70:FF:000197">
    <property type="entry name" value="Alpha-galactosidase"/>
    <property type="match status" value="1"/>
</dbReference>
<dbReference type="SUPFAM" id="SSF51011">
    <property type="entry name" value="Glycosyl hydrolase domain"/>
    <property type="match status" value="1"/>
</dbReference>
<dbReference type="Gene3D" id="2.60.40.1180">
    <property type="entry name" value="Golgi alpha-mannosidase II"/>
    <property type="match status" value="1"/>
</dbReference>
<keyword evidence="4 8" id="KW-0732">Signal</keyword>
<dbReference type="Gene3D" id="3.20.20.70">
    <property type="entry name" value="Aldolase class I"/>
    <property type="match status" value="1"/>
</dbReference>
<keyword evidence="7" id="KW-1015">Disulfide bond</keyword>
<dbReference type="PANTHER" id="PTHR11452:SF75">
    <property type="entry name" value="ALPHA-GALACTOSIDASE MEL1"/>
    <property type="match status" value="1"/>
</dbReference>
<dbReference type="InterPro" id="IPR002241">
    <property type="entry name" value="Glyco_hydro_27"/>
</dbReference>
<dbReference type="PRINTS" id="PR00740">
    <property type="entry name" value="GLHYDRLASE27"/>
</dbReference>
<feature type="domain" description="CBM6" evidence="9">
    <location>
        <begin position="404"/>
        <end position="544"/>
    </location>
</feature>
<dbReference type="InterPro" id="IPR005084">
    <property type="entry name" value="CBM6"/>
</dbReference>
<dbReference type="EC" id="3.2.1.22" evidence="3 7"/>
<gene>
    <name evidence="10" type="ORF">EDB81DRAFT_857052</name>
</gene>
<evidence type="ECO:0000256" key="5">
    <source>
        <dbReference type="ARBA" id="ARBA00022801"/>
    </source>
</evidence>
<dbReference type="Gene3D" id="2.60.120.260">
    <property type="entry name" value="Galactose-binding domain-like"/>
    <property type="match status" value="1"/>
</dbReference>
<evidence type="ECO:0000259" key="9">
    <source>
        <dbReference type="PROSITE" id="PS51175"/>
    </source>
</evidence>
<evidence type="ECO:0000256" key="8">
    <source>
        <dbReference type="SAM" id="SignalP"/>
    </source>
</evidence>
<dbReference type="PROSITE" id="PS51175">
    <property type="entry name" value="CBM6"/>
    <property type="match status" value="1"/>
</dbReference>
<accession>A0A9P9ESE1</accession>
<dbReference type="GO" id="GO:0005975">
    <property type="term" value="P:carbohydrate metabolic process"/>
    <property type="evidence" value="ECO:0007669"/>
    <property type="project" value="InterPro"/>
</dbReference>
<dbReference type="EMBL" id="JAGMUV010000009">
    <property type="protein sequence ID" value="KAH7143555.1"/>
    <property type="molecule type" value="Genomic_DNA"/>
</dbReference>
<reference evidence="10" key="1">
    <citation type="journal article" date="2021" name="Nat. Commun.">
        <title>Genetic determinants of endophytism in the Arabidopsis root mycobiome.</title>
        <authorList>
            <person name="Mesny F."/>
            <person name="Miyauchi S."/>
            <person name="Thiergart T."/>
            <person name="Pickel B."/>
            <person name="Atanasova L."/>
            <person name="Karlsson M."/>
            <person name="Huettel B."/>
            <person name="Barry K.W."/>
            <person name="Haridas S."/>
            <person name="Chen C."/>
            <person name="Bauer D."/>
            <person name="Andreopoulos W."/>
            <person name="Pangilinan J."/>
            <person name="LaButti K."/>
            <person name="Riley R."/>
            <person name="Lipzen A."/>
            <person name="Clum A."/>
            <person name="Drula E."/>
            <person name="Henrissat B."/>
            <person name="Kohler A."/>
            <person name="Grigoriev I.V."/>
            <person name="Martin F.M."/>
            <person name="Hacquard S."/>
        </authorList>
    </citation>
    <scope>NUCLEOTIDE SEQUENCE</scope>
    <source>
        <strain evidence="10">MPI-CAGE-AT-0147</strain>
    </source>
</reference>
<comment type="caution">
    <text evidence="10">The sequence shown here is derived from an EMBL/GenBank/DDBJ whole genome shotgun (WGS) entry which is preliminary data.</text>
</comment>
<evidence type="ECO:0000256" key="6">
    <source>
        <dbReference type="ARBA" id="ARBA00023295"/>
    </source>
</evidence>
<dbReference type="OrthoDB" id="5795902at2759"/>